<dbReference type="Proteomes" id="UP001642409">
    <property type="component" value="Unassembled WGS sequence"/>
</dbReference>
<reference evidence="1" key="1">
    <citation type="submission" date="2023-06" db="EMBL/GenBank/DDBJ databases">
        <authorList>
            <person name="Kurt Z."/>
        </authorList>
    </citation>
    <scope>NUCLEOTIDE SEQUENCE</scope>
</reference>
<protein>
    <submittedName>
        <fullName evidence="2">Hypothetical_protein</fullName>
    </submittedName>
</protein>
<reference evidence="2 3" key="2">
    <citation type="submission" date="2024-07" db="EMBL/GenBank/DDBJ databases">
        <authorList>
            <person name="Akdeniz Z."/>
        </authorList>
    </citation>
    <scope>NUCLEOTIDE SEQUENCE [LARGE SCALE GENOMIC DNA]</scope>
</reference>
<keyword evidence="3" id="KW-1185">Reference proteome</keyword>
<dbReference type="EMBL" id="CAXDID020000228">
    <property type="protein sequence ID" value="CAL6060017.1"/>
    <property type="molecule type" value="Genomic_DNA"/>
</dbReference>
<evidence type="ECO:0000313" key="3">
    <source>
        <dbReference type="Proteomes" id="UP001642409"/>
    </source>
</evidence>
<evidence type="ECO:0000313" key="1">
    <source>
        <dbReference type="EMBL" id="CAI9949532.1"/>
    </source>
</evidence>
<name>A0AA86QAW5_9EUKA</name>
<dbReference type="AlphaFoldDB" id="A0AA86QAW5"/>
<comment type="caution">
    <text evidence="1">The sequence shown here is derived from an EMBL/GenBank/DDBJ whole genome shotgun (WGS) entry which is preliminary data.</text>
</comment>
<dbReference type="EMBL" id="CATOUU010000800">
    <property type="protein sequence ID" value="CAI9949532.1"/>
    <property type="molecule type" value="Genomic_DNA"/>
</dbReference>
<gene>
    <name evidence="1" type="ORF">HINF_LOCUS37177</name>
    <name evidence="2" type="ORF">HINF_LOCUS49023</name>
</gene>
<accession>A0AA86QAW5</accession>
<organism evidence="1">
    <name type="scientific">Hexamita inflata</name>
    <dbReference type="NCBI Taxonomy" id="28002"/>
    <lineage>
        <taxon>Eukaryota</taxon>
        <taxon>Metamonada</taxon>
        <taxon>Diplomonadida</taxon>
        <taxon>Hexamitidae</taxon>
        <taxon>Hexamitinae</taxon>
        <taxon>Hexamita</taxon>
    </lineage>
</organism>
<sequence length="316" mass="34785">MNFASNEIQFRNLQPIILTNHDDQHKYKNVILFYSIYQISFQPVQQQLFVDNTAVCYCFRGESVVQHQGQINFQMDIPFFGVIFTGGKQFRNINLDLKVASDPNLQGFAIQHISSQAVFIECQFKVNVNDSIMQSSLVSGKGDLKIFNCQLEFNSTSLETAGLVSTAMTLSIKDSSLLVDIDGDQIGVIALHAYGAIEVVRVNLLGAVHSLVSQLVYQGFNNPSVTVINTTNNLNVVSICLQGTFRYTGNFDLNSAELICETSFSVQLLETLIVSVQSTTQTASTMIGETVFADGFTTASASSFSLFGHKQLSFTS</sequence>
<evidence type="ECO:0000313" key="2">
    <source>
        <dbReference type="EMBL" id="CAL6060017.1"/>
    </source>
</evidence>
<proteinExistence type="predicted"/>